<protein>
    <submittedName>
        <fullName evidence="3">Helix-turn-helix domain-containing protein</fullName>
    </submittedName>
</protein>
<dbReference type="PANTHER" id="PTHR35010">
    <property type="entry name" value="BLL4672 PROTEIN-RELATED"/>
    <property type="match status" value="1"/>
</dbReference>
<evidence type="ECO:0000259" key="2">
    <source>
        <dbReference type="PROSITE" id="PS50943"/>
    </source>
</evidence>
<dbReference type="RefSeq" id="WP_079174239.1">
    <property type="nucleotide sequence ID" value="NZ_FONR01000010.1"/>
</dbReference>
<dbReference type="SUPFAM" id="SSF47413">
    <property type="entry name" value="lambda repressor-like DNA-binding domains"/>
    <property type="match status" value="1"/>
</dbReference>
<dbReference type="Gene3D" id="1.10.260.40">
    <property type="entry name" value="lambda repressor-like DNA-binding domains"/>
    <property type="match status" value="1"/>
</dbReference>
<dbReference type="OrthoDB" id="3542608at2"/>
<dbReference type="CDD" id="cd00093">
    <property type="entry name" value="HTH_XRE"/>
    <property type="match status" value="1"/>
</dbReference>
<proteinExistence type="predicted"/>
<reference evidence="3 4" key="1">
    <citation type="submission" date="2016-10" db="EMBL/GenBank/DDBJ databases">
        <authorList>
            <person name="de Groot N.N."/>
        </authorList>
    </citation>
    <scope>NUCLEOTIDE SEQUENCE [LARGE SCALE GENOMIC DNA]</scope>
    <source>
        <strain evidence="3 4">OK461</strain>
    </source>
</reference>
<dbReference type="Pfam" id="PF13560">
    <property type="entry name" value="HTH_31"/>
    <property type="match status" value="1"/>
</dbReference>
<dbReference type="Gene3D" id="3.30.450.180">
    <property type="match status" value="1"/>
</dbReference>
<name>A0A1I2KQZ1_9ACTN</name>
<gene>
    <name evidence="3" type="ORF">SAMN02787118_110320</name>
</gene>
<dbReference type="InterPro" id="IPR001387">
    <property type="entry name" value="Cro/C1-type_HTH"/>
</dbReference>
<feature type="region of interest" description="Disordered" evidence="1">
    <location>
        <begin position="274"/>
        <end position="314"/>
    </location>
</feature>
<dbReference type="Pfam" id="PF17765">
    <property type="entry name" value="MLTR_LBD"/>
    <property type="match status" value="1"/>
</dbReference>
<dbReference type="SMART" id="SM00530">
    <property type="entry name" value="HTH_XRE"/>
    <property type="match status" value="1"/>
</dbReference>
<accession>A0A1I2KQZ1</accession>
<dbReference type="PROSITE" id="PS50943">
    <property type="entry name" value="HTH_CROC1"/>
    <property type="match status" value="1"/>
</dbReference>
<feature type="domain" description="HTH cro/C1-type" evidence="2">
    <location>
        <begin position="35"/>
        <end position="82"/>
    </location>
</feature>
<dbReference type="AlphaFoldDB" id="A0A1I2KQZ1"/>
<sequence>MSDGTPLGEFLRARREALKPQDVGLPEHGRRRVPGLRREEVAMLAGVSSDYYMRLEQGRETSPSPQVIDAVAAALHLDDEALGHLRRLTRAPQERRSTSVGHDRISPQLLQLLDNWPDTPAFVLGPALDVLAHNTLAAALHSGFQRFDNLARMVFLDPAGRSFYQDWERAANSCVAEIRAAYGYDPDSPRIAEVVDTLGSKSPEFAELWARHEVKGKTQQVKNLAHPEVGALEIQFSAFTVNGAPHQQLVVYQAEPASSTAAAFAELCSRAARPAPGHNAASMPARADDTVPSPPLGGAGTTERLSSGRPWDGR</sequence>
<dbReference type="InterPro" id="IPR041413">
    <property type="entry name" value="MLTR_LBD"/>
</dbReference>
<evidence type="ECO:0000313" key="3">
    <source>
        <dbReference type="EMBL" id="SFF68778.1"/>
    </source>
</evidence>
<dbReference type="Proteomes" id="UP000181942">
    <property type="component" value="Unassembled WGS sequence"/>
</dbReference>
<evidence type="ECO:0000256" key="1">
    <source>
        <dbReference type="SAM" id="MobiDB-lite"/>
    </source>
</evidence>
<dbReference type="GO" id="GO:0003677">
    <property type="term" value="F:DNA binding"/>
    <property type="evidence" value="ECO:0007669"/>
    <property type="project" value="InterPro"/>
</dbReference>
<evidence type="ECO:0000313" key="4">
    <source>
        <dbReference type="Proteomes" id="UP000181942"/>
    </source>
</evidence>
<dbReference type="PANTHER" id="PTHR35010:SF2">
    <property type="entry name" value="BLL4672 PROTEIN"/>
    <property type="match status" value="1"/>
</dbReference>
<dbReference type="InterPro" id="IPR010982">
    <property type="entry name" value="Lambda_DNA-bd_dom_sf"/>
</dbReference>
<organism evidence="3 4">
    <name type="scientific">Streptomyces mirabilis</name>
    <dbReference type="NCBI Taxonomy" id="68239"/>
    <lineage>
        <taxon>Bacteria</taxon>
        <taxon>Bacillati</taxon>
        <taxon>Actinomycetota</taxon>
        <taxon>Actinomycetes</taxon>
        <taxon>Kitasatosporales</taxon>
        <taxon>Streptomycetaceae</taxon>
        <taxon>Streptomyces</taxon>
    </lineage>
</organism>
<dbReference type="EMBL" id="FONR01000010">
    <property type="protein sequence ID" value="SFF68778.1"/>
    <property type="molecule type" value="Genomic_DNA"/>
</dbReference>